<keyword evidence="4" id="KW-1185">Reference proteome</keyword>
<reference evidence="4" key="1">
    <citation type="journal article" date="2019" name="Int. J. Syst. Evol. Microbiol.">
        <title>The Global Catalogue of Microorganisms (GCM) 10K type strain sequencing project: providing services to taxonomists for standard genome sequencing and annotation.</title>
        <authorList>
            <consortium name="The Broad Institute Genomics Platform"/>
            <consortium name="The Broad Institute Genome Sequencing Center for Infectious Disease"/>
            <person name="Wu L."/>
            <person name="Ma J."/>
        </authorList>
    </citation>
    <scope>NUCLEOTIDE SEQUENCE [LARGE SCALE GENOMIC DNA]</scope>
    <source>
        <strain evidence="4">JCM 16221</strain>
    </source>
</reference>
<evidence type="ECO:0000256" key="1">
    <source>
        <dbReference type="SAM" id="MobiDB-lite"/>
    </source>
</evidence>
<proteinExistence type="predicted"/>
<protein>
    <submittedName>
        <fullName evidence="3">Uncharacterized protein</fullName>
    </submittedName>
</protein>
<keyword evidence="2" id="KW-0472">Membrane</keyword>
<feature type="region of interest" description="Disordered" evidence="1">
    <location>
        <begin position="35"/>
        <end position="70"/>
    </location>
</feature>
<comment type="caution">
    <text evidence="3">The sequence shown here is derived from an EMBL/GenBank/DDBJ whole genome shotgun (WGS) entry which is preliminary data.</text>
</comment>
<evidence type="ECO:0000313" key="3">
    <source>
        <dbReference type="EMBL" id="GAA2346599.1"/>
    </source>
</evidence>
<evidence type="ECO:0000313" key="4">
    <source>
        <dbReference type="Proteomes" id="UP001501218"/>
    </source>
</evidence>
<dbReference type="Proteomes" id="UP001501218">
    <property type="component" value="Unassembled WGS sequence"/>
</dbReference>
<evidence type="ECO:0000256" key="2">
    <source>
        <dbReference type="SAM" id="Phobius"/>
    </source>
</evidence>
<accession>A0ABP5T6N9</accession>
<dbReference type="EMBL" id="BAAARA010000007">
    <property type="protein sequence ID" value="GAA2346599.1"/>
    <property type="molecule type" value="Genomic_DNA"/>
</dbReference>
<sequence length="124" mass="13217">MINSLSGFAVAAVAGLGTIIGMLLVMVRVEQALVGTGTARGRHRRPGRLRSADRTRRANPRRRSLPGGAAVPALVRAMGAVRRPREVVSAGGPGAMRRPGIRHSFDPPIARGSRRSRSPVTPRR</sequence>
<gene>
    <name evidence="3" type="ORF">GCM10009854_24420</name>
</gene>
<keyword evidence="2" id="KW-1133">Transmembrane helix</keyword>
<name>A0ABP5T6N9_9PSEU</name>
<feature type="compositionally biased region" description="Basic residues" evidence="1">
    <location>
        <begin position="112"/>
        <end position="124"/>
    </location>
</feature>
<feature type="region of interest" description="Disordered" evidence="1">
    <location>
        <begin position="85"/>
        <end position="124"/>
    </location>
</feature>
<organism evidence="3 4">
    <name type="scientific">Saccharopolyspora halophila</name>
    <dbReference type="NCBI Taxonomy" id="405551"/>
    <lineage>
        <taxon>Bacteria</taxon>
        <taxon>Bacillati</taxon>
        <taxon>Actinomycetota</taxon>
        <taxon>Actinomycetes</taxon>
        <taxon>Pseudonocardiales</taxon>
        <taxon>Pseudonocardiaceae</taxon>
        <taxon>Saccharopolyspora</taxon>
    </lineage>
</organism>
<feature type="transmembrane region" description="Helical" evidence="2">
    <location>
        <begin position="6"/>
        <end position="27"/>
    </location>
</feature>
<keyword evidence="2" id="KW-0812">Transmembrane</keyword>